<protein>
    <submittedName>
        <fullName evidence="1">Uncharacterized protein</fullName>
    </submittedName>
</protein>
<evidence type="ECO:0000313" key="1">
    <source>
        <dbReference type="EMBL" id="CAL1598986.1"/>
    </source>
</evidence>
<sequence length="154" mass="17199">MIFRYHSFNPIDELSGRSWLRSWGSADSVDNPAFSRSTDILHLRALERPCCYHDDSLSLSSTCPSPGIHIRTVLAQSSQCAWRGSDLSLADGVMDSGKNSDLSVCSWPVEPIQWNPFPLLQQLSREKTPVVKASRPRSCCDGMELLDVTRSWTA</sequence>
<gene>
    <name evidence="1" type="ORF">KC01_LOCUS27335</name>
</gene>
<proteinExistence type="predicted"/>
<keyword evidence="2" id="KW-1185">Reference proteome</keyword>
<name>A0AAV2LBY3_KNICA</name>
<dbReference type="EMBL" id="OZ035845">
    <property type="protein sequence ID" value="CAL1598986.1"/>
    <property type="molecule type" value="Genomic_DNA"/>
</dbReference>
<organism evidence="1 2">
    <name type="scientific">Knipowitschia caucasica</name>
    <name type="common">Caucasian dwarf goby</name>
    <name type="synonym">Pomatoschistus caucasicus</name>
    <dbReference type="NCBI Taxonomy" id="637954"/>
    <lineage>
        <taxon>Eukaryota</taxon>
        <taxon>Metazoa</taxon>
        <taxon>Chordata</taxon>
        <taxon>Craniata</taxon>
        <taxon>Vertebrata</taxon>
        <taxon>Euteleostomi</taxon>
        <taxon>Actinopterygii</taxon>
        <taxon>Neopterygii</taxon>
        <taxon>Teleostei</taxon>
        <taxon>Neoteleostei</taxon>
        <taxon>Acanthomorphata</taxon>
        <taxon>Gobiaria</taxon>
        <taxon>Gobiiformes</taxon>
        <taxon>Gobioidei</taxon>
        <taxon>Gobiidae</taxon>
        <taxon>Gobiinae</taxon>
        <taxon>Knipowitschia</taxon>
    </lineage>
</organism>
<reference evidence="1 2" key="1">
    <citation type="submission" date="2024-04" db="EMBL/GenBank/DDBJ databases">
        <authorList>
            <person name="Waldvogel A.-M."/>
            <person name="Schoenle A."/>
        </authorList>
    </citation>
    <scope>NUCLEOTIDE SEQUENCE [LARGE SCALE GENOMIC DNA]</scope>
</reference>
<dbReference type="Proteomes" id="UP001497482">
    <property type="component" value="Chromosome 23"/>
</dbReference>
<dbReference type="AlphaFoldDB" id="A0AAV2LBY3"/>
<evidence type="ECO:0000313" key="2">
    <source>
        <dbReference type="Proteomes" id="UP001497482"/>
    </source>
</evidence>
<accession>A0AAV2LBY3</accession>